<dbReference type="GO" id="GO:0030976">
    <property type="term" value="F:thiamine pyrophosphate binding"/>
    <property type="evidence" value="ECO:0007669"/>
    <property type="project" value="UniProtKB-UniRule"/>
</dbReference>
<comment type="cofactor">
    <cofactor evidence="7">
        <name>Mg(2+)</name>
        <dbReference type="ChEBI" id="CHEBI:18420"/>
    </cofactor>
    <cofactor evidence="7">
        <name>Mn(2+)</name>
        <dbReference type="ChEBI" id="CHEBI:29035"/>
    </cofactor>
</comment>
<dbReference type="UniPathway" id="UPA00079"/>
<dbReference type="InterPro" id="IPR011766">
    <property type="entry name" value="TPP_enzyme_TPP-bd"/>
</dbReference>
<sequence length="555" mass="60366">MSVSSFNRRWAELIITVLTRHQVRHICIAPGSRSAPLTLAAAGQPALTCHTHFDERGLGFFALGMAKGLNAPVALIVTSGTAVANLLPAVIEAQLTGERLIVLSADRPPELINCGANQAIIQPGIFSHFARRCDLPRPTPEIDARWLAATLDEAIAAAQTGALHINCPFAEPLYGPEDDAWRDWLAPLDEWQQQQRPWLSHHASSAATPQPDWAEWRKKRGVAVAGRLPAGQGLLVARWAAEQGWPLLADVQAQTGQPLPCADLWLNSPQAQQLLGQAELVVQFGANPIGKRLLQWQQRARPQQWWLIDPLPGRRDPANQPGRRFICDVSAWLRAHPALKQQPWAPQLETLAVRMQRQAGAAVVEVDEAQMAHRLAELLPPHGQLFLGNSLLVRLVDALAQLPAGYPVYSNRGASGIDGLIATLAGIQRACPQPLLALLGDISTLYDLNSLALLRQTTAPLVLVVVNNNGGRIFSLLPTPPDRREAFFTMPQAVNFAPAAQMFGLDYRLASSWAALQEAVQHGFSRTGTTLVEFSVPPESGAEVFARLVTMGAQL</sequence>
<dbReference type="InterPro" id="IPR029061">
    <property type="entry name" value="THDP-binding"/>
</dbReference>
<keyword evidence="3 7" id="KW-0479">Metal-binding</keyword>
<dbReference type="NCBIfam" id="TIGR00173">
    <property type="entry name" value="menD"/>
    <property type="match status" value="1"/>
</dbReference>
<dbReference type="PANTHER" id="PTHR42916">
    <property type="entry name" value="2-SUCCINYL-5-ENOLPYRUVYL-6-HYDROXY-3-CYCLOHEXENE-1-CARBOXYLATE SYNTHASE"/>
    <property type="match status" value="1"/>
</dbReference>
<dbReference type="RefSeq" id="WP_141175840.1">
    <property type="nucleotide sequence ID" value="NZ_JBHUFX010000011.1"/>
</dbReference>
<proteinExistence type="inferred from homology"/>
<dbReference type="Pfam" id="PF02776">
    <property type="entry name" value="TPP_enzyme_N"/>
    <property type="match status" value="1"/>
</dbReference>
<evidence type="ECO:0000256" key="6">
    <source>
        <dbReference type="ARBA" id="ARBA00023211"/>
    </source>
</evidence>
<keyword evidence="4 7" id="KW-0460">Magnesium</keyword>
<feature type="domain" description="Thiamine pyrophosphate enzyme TPP-binding" evidence="8">
    <location>
        <begin position="421"/>
        <end position="534"/>
    </location>
</feature>
<keyword evidence="12" id="KW-1185">Reference proteome</keyword>
<evidence type="ECO:0000256" key="1">
    <source>
        <dbReference type="ARBA" id="ARBA00022428"/>
    </source>
</evidence>
<keyword evidence="5 7" id="KW-0786">Thiamine pyrophosphate</keyword>
<name>A0A506VCA4_9GAMM</name>
<dbReference type="Proteomes" id="UP000319523">
    <property type="component" value="Unassembled WGS sequence"/>
</dbReference>
<dbReference type="InterPro" id="IPR004433">
    <property type="entry name" value="MenaQ_synth_MenD"/>
</dbReference>
<gene>
    <name evidence="7 11" type="primary">menD</name>
    <name evidence="11" type="ORF">FKM52_08870</name>
</gene>
<comment type="pathway">
    <text evidence="7">Quinol/quinone metabolism; menaquinone biosynthesis.</text>
</comment>
<dbReference type="PIRSF" id="PIRSF004983">
    <property type="entry name" value="MenD"/>
    <property type="match status" value="1"/>
</dbReference>
<comment type="pathway">
    <text evidence="7">Quinol/quinone metabolism; 1,4-dihydroxy-2-naphthoate biosynthesis; 1,4-dihydroxy-2-naphthoate from chorismate: step 2/7.</text>
</comment>
<comment type="caution">
    <text evidence="11">The sequence shown here is derived from an EMBL/GenBank/DDBJ whole genome shotgun (WGS) entry which is preliminary data.</text>
</comment>
<accession>A0A506VCA4</accession>
<evidence type="ECO:0000256" key="7">
    <source>
        <dbReference type="HAMAP-Rule" id="MF_01659"/>
    </source>
</evidence>
<dbReference type="Pfam" id="PF02775">
    <property type="entry name" value="TPP_enzyme_C"/>
    <property type="match status" value="1"/>
</dbReference>
<feature type="domain" description="Thiamine pyrophosphate enzyme N-terminal TPP-binding" evidence="9">
    <location>
        <begin position="10"/>
        <end position="117"/>
    </location>
</feature>
<feature type="domain" description="Menaquinone biosynthesis protein MenD middle" evidence="10">
    <location>
        <begin position="183"/>
        <end position="387"/>
    </location>
</feature>
<keyword evidence="2 7" id="KW-0808">Transferase</keyword>
<dbReference type="CDD" id="cd07037">
    <property type="entry name" value="TPP_PYR_MenD"/>
    <property type="match status" value="1"/>
</dbReference>
<dbReference type="HAMAP" id="MF_01659">
    <property type="entry name" value="MenD"/>
    <property type="match status" value="1"/>
</dbReference>
<dbReference type="InterPro" id="IPR012001">
    <property type="entry name" value="Thiamin_PyroP_enz_TPP-bd_dom"/>
</dbReference>
<protein>
    <recommendedName>
        <fullName evidence="7">2-succinyl-5-enolpyruvyl-6-hydroxy-3-cyclohexene-1-carboxylate synthase</fullName>
        <shortName evidence="7">SEPHCHC synthase</shortName>
        <ecNumber evidence="7">2.2.1.9</ecNumber>
    </recommendedName>
    <alternativeName>
        <fullName evidence="7">Menaquinone biosynthesis protein MenD</fullName>
    </alternativeName>
</protein>
<dbReference type="SUPFAM" id="SSF52518">
    <property type="entry name" value="Thiamin diphosphate-binding fold (THDP-binding)"/>
    <property type="match status" value="2"/>
</dbReference>
<evidence type="ECO:0000259" key="9">
    <source>
        <dbReference type="Pfam" id="PF02776"/>
    </source>
</evidence>
<dbReference type="CDD" id="cd02009">
    <property type="entry name" value="TPP_SHCHC_synthase"/>
    <property type="match status" value="1"/>
</dbReference>
<evidence type="ECO:0000259" key="8">
    <source>
        <dbReference type="Pfam" id="PF02775"/>
    </source>
</evidence>
<evidence type="ECO:0000313" key="11">
    <source>
        <dbReference type="EMBL" id="TPW42870.1"/>
    </source>
</evidence>
<dbReference type="OrthoDB" id="9791859at2"/>
<comment type="similarity">
    <text evidence="7">Belongs to the TPP enzyme family. MenD subfamily.</text>
</comment>
<organism evidence="11 12">
    <name type="scientific">Mixta tenebrionis</name>
    <dbReference type="NCBI Taxonomy" id="2562439"/>
    <lineage>
        <taxon>Bacteria</taxon>
        <taxon>Pseudomonadati</taxon>
        <taxon>Pseudomonadota</taxon>
        <taxon>Gammaproteobacteria</taxon>
        <taxon>Enterobacterales</taxon>
        <taxon>Erwiniaceae</taxon>
        <taxon>Mixta</taxon>
    </lineage>
</organism>
<evidence type="ECO:0000313" key="12">
    <source>
        <dbReference type="Proteomes" id="UP000319523"/>
    </source>
</evidence>
<evidence type="ECO:0000256" key="5">
    <source>
        <dbReference type="ARBA" id="ARBA00023052"/>
    </source>
</evidence>
<comment type="catalytic activity">
    <reaction evidence="7">
        <text>isochorismate + 2-oxoglutarate + H(+) = 5-enolpyruvoyl-6-hydroxy-2-succinyl-cyclohex-3-ene-1-carboxylate + CO2</text>
        <dbReference type="Rhea" id="RHEA:25593"/>
        <dbReference type="ChEBI" id="CHEBI:15378"/>
        <dbReference type="ChEBI" id="CHEBI:16526"/>
        <dbReference type="ChEBI" id="CHEBI:16810"/>
        <dbReference type="ChEBI" id="CHEBI:29780"/>
        <dbReference type="ChEBI" id="CHEBI:58818"/>
        <dbReference type="EC" id="2.2.1.9"/>
    </reaction>
</comment>
<keyword evidence="6 7" id="KW-0464">Manganese</keyword>
<evidence type="ECO:0000259" key="10">
    <source>
        <dbReference type="Pfam" id="PF16582"/>
    </source>
</evidence>
<evidence type="ECO:0000256" key="3">
    <source>
        <dbReference type="ARBA" id="ARBA00022723"/>
    </source>
</evidence>
<dbReference type="UniPathway" id="UPA01057">
    <property type="reaction ID" value="UER00164"/>
</dbReference>
<dbReference type="GO" id="GO:0030145">
    <property type="term" value="F:manganese ion binding"/>
    <property type="evidence" value="ECO:0007669"/>
    <property type="project" value="UniProtKB-UniRule"/>
</dbReference>
<dbReference type="EC" id="2.2.1.9" evidence="7"/>
<reference evidence="11 12" key="1">
    <citation type="submission" date="2019-06" db="EMBL/GenBank/DDBJ databases">
        <authorList>
            <person name="Yang Y."/>
        </authorList>
    </citation>
    <scope>NUCLEOTIDE SEQUENCE [LARGE SCALE GENOMIC DNA]</scope>
    <source>
        <strain evidence="11 12">BIT-26</strain>
    </source>
</reference>
<evidence type="ECO:0000256" key="2">
    <source>
        <dbReference type="ARBA" id="ARBA00022679"/>
    </source>
</evidence>
<comment type="function">
    <text evidence="7">Catalyzes the thiamine diphosphate-dependent decarboxylation of 2-oxoglutarate and the subsequent addition of the resulting succinic semialdehyde-thiamine pyrophosphate anion to isochorismate to yield 2-succinyl-5-enolpyruvyl-6-hydroxy-3-cyclohexene-1-carboxylate (SEPHCHC).</text>
</comment>
<keyword evidence="1 7" id="KW-0474">Menaquinone biosynthesis</keyword>
<dbReference type="PANTHER" id="PTHR42916:SF1">
    <property type="entry name" value="PROTEIN PHYLLO, CHLOROPLASTIC"/>
    <property type="match status" value="1"/>
</dbReference>
<dbReference type="AlphaFoldDB" id="A0A506VCA4"/>
<comment type="cofactor">
    <cofactor evidence="7">
        <name>thiamine diphosphate</name>
        <dbReference type="ChEBI" id="CHEBI:58937"/>
    </cofactor>
    <text evidence="7">Binds 1 thiamine pyrophosphate per subunit.</text>
</comment>
<dbReference type="GO" id="GO:0009234">
    <property type="term" value="P:menaquinone biosynthetic process"/>
    <property type="evidence" value="ECO:0007669"/>
    <property type="project" value="UniProtKB-UniRule"/>
</dbReference>
<dbReference type="GO" id="GO:0000287">
    <property type="term" value="F:magnesium ion binding"/>
    <property type="evidence" value="ECO:0007669"/>
    <property type="project" value="UniProtKB-UniRule"/>
</dbReference>
<dbReference type="EMBL" id="VHQI01000004">
    <property type="protein sequence ID" value="TPW42870.1"/>
    <property type="molecule type" value="Genomic_DNA"/>
</dbReference>
<evidence type="ECO:0000256" key="4">
    <source>
        <dbReference type="ARBA" id="ARBA00022842"/>
    </source>
</evidence>
<dbReference type="InterPro" id="IPR032264">
    <property type="entry name" value="MenD_middle"/>
</dbReference>
<dbReference type="Gene3D" id="3.40.50.1220">
    <property type="entry name" value="TPP-binding domain"/>
    <property type="match status" value="1"/>
</dbReference>
<comment type="subunit">
    <text evidence="7">Homodimer.</text>
</comment>
<dbReference type="Gene3D" id="3.40.50.970">
    <property type="match status" value="2"/>
</dbReference>
<dbReference type="GO" id="GO:0070204">
    <property type="term" value="F:2-succinyl-5-enolpyruvyl-6-hydroxy-3-cyclohexene-1-carboxylic-acid synthase activity"/>
    <property type="evidence" value="ECO:0007669"/>
    <property type="project" value="UniProtKB-UniRule"/>
</dbReference>
<dbReference type="Pfam" id="PF16582">
    <property type="entry name" value="TPP_enzyme_M_2"/>
    <property type="match status" value="1"/>
</dbReference>